<keyword evidence="1" id="KW-0812">Transmembrane</keyword>
<keyword evidence="1" id="KW-1133">Transmembrane helix</keyword>
<name>A0A3R9FIG0_9BACI</name>
<gene>
    <name evidence="3" type="ORF">EJA10_04285</name>
</gene>
<comment type="caution">
    <text evidence="3">The sequence shown here is derived from an EMBL/GenBank/DDBJ whole genome shotgun (WGS) entry which is preliminary data.</text>
</comment>
<sequence>MSNKKGFFTLILFLFICVTSFPTISHACKCEWPPSVEEELKRSDAVFSGEITRIKNENDYRKILFEIEETWKGDSKTQIILYDEVSSCSLDFSEGESYLVYAYIDYKGELTTNICDRTKEIGNAQDDLTHLGAGMAPKEEVNLEKEFEDSSFRYMFIWLPVSLLLVAAVFYLINKSRR</sequence>
<dbReference type="AlphaFoldDB" id="A0A3R9FIG0"/>
<feature type="signal peptide" evidence="2">
    <location>
        <begin position="1"/>
        <end position="27"/>
    </location>
</feature>
<feature type="chain" id="PRO_5018684880" description="Tissue inhibitor of metalloproteinase" evidence="2">
    <location>
        <begin position="28"/>
        <end position="178"/>
    </location>
</feature>
<protein>
    <recommendedName>
        <fullName evidence="5">Tissue inhibitor of metalloproteinase</fullName>
    </recommendedName>
</protein>
<dbReference type="OrthoDB" id="8221747at2"/>
<keyword evidence="2" id="KW-0732">Signal</keyword>
<dbReference type="Proteomes" id="UP000279911">
    <property type="component" value="Unassembled WGS sequence"/>
</dbReference>
<evidence type="ECO:0008006" key="5">
    <source>
        <dbReference type="Google" id="ProtNLM"/>
    </source>
</evidence>
<accession>A0A3R9FIG0</accession>
<dbReference type="SUPFAM" id="SSF50242">
    <property type="entry name" value="TIMP-like"/>
    <property type="match status" value="1"/>
</dbReference>
<evidence type="ECO:0000256" key="1">
    <source>
        <dbReference type="SAM" id="Phobius"/>
    </source>
</evidence>
<proteinExistence type="predicted"/>
<dbReference type="Gene3D" id="2.40.50.120">
    <property type="match status" value="1"/>
</dbReference>
<dbReference type="RefSeq" id="WP_125478756.1">
    <property type="nucleotide sequence ID" value="NZ_RSFW01000006.1"/>
</dbReference>
<evidence type="ECO:0000313" key="4">
    <source>
        <dbReference type="Proteomes" id="UP000279911"/>
    </source>
</evidence>
<organism evidence="3 4">
    <name type="scientific">Mesobacillus subterraneus</name>
    <dbReference type="NCBI Taxonomy" id="285983"/>
    <lineage>
        <taxon>Bacteria</taxon>
        <taxon>Bacillati</taxon>
        <taxon>Bacillota</taxon>
        <taxon>Bacilli</taxon>
        <taxon>Bacillales</taxon>
        <taxon>Bacillaceae</taxon>
        <taxon>Mesobacillus</taxon>
    </lineage>
</organism>
<dbReference type="InterPro" id="IPR008993">
    <property type="entry name" value="TIMP-like_OB-fold"/>
</dbReference>
<evidence type="ECO:0000256" key="2">
    <source>
        <dbReference type="SAM" id="SignalP"/>
    </source>
</evidence>
<reference evidence="4" key="1">
    <citation type="submission" date="2018-12" db="EMBL/GenBank/DDBJ databases">
        <title>Bacillus chawlae sp. nov., Bacillus glennii sp. nov., and Bacillus saganii sp. nov. Isolated from the Vehicle Assembly Building at Kennedy Space Center where the Viking Spacecraft were Assembled.</title>
        <authorList>
            <person name="Seuylemezian A."/>
            <person name="Vaishampayan P."/>
        </authorList>
    </citation>
    <scope>NUCLEOTIDE SEQUENCE [LARGE SCALE GENOMIC DNA]</scope>
    <source>
        <strain evidence="4">DSM 13966</strain>
    </source>
</reference>
<evidence type="ECO:0000313" key="3">
    <source>
        <dbReference type="EMBL" id="RSD28794.1"/>
    </source>
</evidence>
<feature type="transmembrane region" description="Helical" evidence="1">
    <location>
        <begin position="152"/>
        <end position="173"/>
    </location>
</feature>
<dbReference type="EMBL" id="RSFW01000006">
    <property type="protein sequence ID" value="RSD28794.1"/>
    <property type="molecule type" value="Genomic_DNA"/>
</dbReference>
<keyword evidence="1" id="KW-0472">Membrane</keyword>